<accession>A0A0N4WUV3</accession>
<dbReference type="EMBL" id="UZAF01018980">
    <property type="protein sequence ID" value="VDO56640.1"/>
    <property type="molecule type" value="Genomic_DNA"/>
</dbReference>
<evidence type="ECO:0000256" key="1">
    <source>
        <dbReference type="SAM" id="SignalP"/>
    </source>
</evidence>
<evidence type="ECO:0000313" key="2">
    <source>
        <dbReference type="EMBL" id="VDO56640.1"/>
    </source>
</evidence>
<feature type="signal peptide" evidence="1">
    <location>
        <begin position="1"/>
        <end position="22"/>
    </location>
</feature>
<reference evidence="4" key="1">
    <citation type="submission" date="2017-02" db="UniProtKB">
        <authorList>
            <consortium name="WormBaseParasite"/>
        </authorList>
    </citation>
    <scope>IDENTIFICATION</scope>
</reference>
<dbReference type="AlphaFoldDB" id="A0A0N4WUV3"/>
<organism evidence="4">
    <name type="scientific">Haemonchus placei</name>
    <name type="common">Barber's pole worm</name>
    <dbReference type="NCBI Taxonomy" id="6290"/>
    <lineage>
        <taxon>Eukaryota</taxon>
        <taxon>Metazoa</taxon>
        <taxon>Ecdysozoa</taxon>
        <taxon>Nematoda</taxon>
        <taxon>Chromadorea</taxon>
        <taxon>Rhabditida</taxon>
        <taxon>Rhabditina</taxon>
        <taxon>Rhabditomorpha</taxon>
        <taxon>Strongyloidea</taxon>
        <taxon>Trichostrongylidae</taxon>
        <taxon>Haemonchus</taxon>
    </lineage>
</organism>
<proteinExistence type="predicted"/>
<dbReference type="Proteomes" id="UP000268014">
    <property type="component" value="Unassembled WGS sequence"/>
</dbReference>
<feature type="chain" id="PRO_5043124109" evidence="1">
    <location>
        <begin position="23"/>
        <end position="89"/>
    </location>
</feature>
<name>A0A0N4WUV3_HAEPC</name>
<dbReference type="WBParaSite" id="HPLM_0001544901-mRNA-1">
    <property type="protein sequence ID" value="HPLM_0001544901-mRNA-1"/>
    <property type="gene ID" value="HPLM_0001544901"/>
</dbReference>
<keyword evidence="1" id="KW-0732">Signal</keyword>
<evidence type="ECO:0000313" key="3">
    <source>
        <dbReference type="Proteomes" id="UP000268014"/>
    </source>
</evidence>
<gene>
    <name evidence="2" type="ORF">HPLM_LOCUS15441</name>
</gene>
<reference evidence="2 3" key="2">
    <citation type="submission" date="2018-11" db="EMBL/GenBank/DDBJ databases">
        <authorList>
            <consortium name="Pathogen Informatics"/>
        </authorList>
    </citation>
    <scope>NUCLEOTIDE SEQUENCE [LARGE SCALE GENOMIC DNA]</scope>
    <source>
        <strain evidence="2 3">MHpl1</strain>
    </source>
</reference>
<keyword evidence="3" id="KW-1185">Reference proteome</keyword>
<evidence type="ECO:0000313" key="4">
    <source>
        <dbReference type="WBParaSite" id="HPLM_0001544901-mRNA-1"/>
    </source>
</evidence>
<protein>
    <submittedName>
        <fullName evidence="4">Rick_17kDa_Anti domain-containing protein</fullName>
    </submittedName>
</protein>
<sequence>MLRTPVFITALLIFLAPSPVFCQFYGDPHYMDPLYHPAIPPPYTRPRLYPLPYPRPGQYFFPYDPHGPTKAAVRGAVVGALLGALAGGR</sequence>